<dbReference type="EMBL" id="MT144624">
    <property type="protein sequence ID" value="QJH95638.1"/>
    <property type="molecule type" value="Genomic_DNA"/>
</dbReference>
<evidence type="ECO:0000313" key="4">
    <source>
        <dbReference type="EMBL" id="QJI04621.1"/>
    </source>
</evidence>
<organism evidence="1">
    <name type="scientific">viral metagenome</name>
    <dbReference type="NCBI Taxonomy" id="1070528"/>
    <lineage>
        <taxon>unclassified sequences</taxon>
        <taxon>metagenomes</taxon>
        <taxon>organismal metagenomes</taxon>
    </lineage>
</organism>
<evidence type="ECO:0000313" key="1">
    <source>
        <dbReference type="EMBL" id="QJA44974.1"/>
    </source>
</evidence>
<dbReference type="EMBL" id="MT141555">
    <property type="protein sequence ID" value="QJA66459.1"/>
    <property type="molecule type" value="Genomic_DNA"/>
</dbReference>
<name>A0A6H1ZBP1_9ZZZZ</name>
<accession>A0A6H1ZBP1</accession>
<reference evidence="1" key="1">
    <citation type="submission" date="2020-03" db="EMBL/GenBank/DDBJ databases">
        <title>The deep terrestrial virosphere.</title>
        <authorList>
            <person name="Holmfeldt K."/>
            <person name="Nilsson E."/>
            <person name="Simone D."/>
            <person name="Lopez-Fernandez M."/>
            <person name="Wu X."/>
            <person name="de Brujin I."/>
            <person name="Lundin D."/>
            <person name="Andersson A."/>
            <person name="Bertilsson S."/>
            <person name="Dopson M."/>
        </authorList>
    </citation>
    <scope>NUCLEOTIDE SEQUENCE</scope>
    <source>
        <strain evidence="4">MM415A00105</strain>
        <strain evidence="2">MM415B00347</strain>
        <strain evidence="1">TM448A00170</strain>
        <strain evidence="3">TM448B00479</strain>
    </source>
</reference>
<dbReference type="EMBL" id="MT143983">
    <property type="protein sequence ID" value="QJA44974.1"/>
    <property type="molecule type" value="Genomic_DNA"/>
</dbReference>
<sequence>MEEEKQPTGMIVNATRSQIESFKESILWQDINRELDFWTEGFAREQDAIVDNASSNNPSTAAVLLHYGDINGRKKAVNYFAQILDVFLDVLEEKKDDIRYDETA</sequence>
<evidence type="ECO:0000313" key="2">
    <source>
        <dbReference type="EMBL" id="QJA66459.1"/>
    </source>
</evidence>
<proteinExistence type="predicted"/>
<dbReference type="EMBL" id="MT145188">
    <property type="protein sequence ID" value="QJI04621.1"/>
    <property type="molecule type" value="Genomic_DNA"/>
</dbReference>
<evidence type="ECO:0000313" key="3">
    <source>
        <dbReference type="EMBL" id="QJH95638.1"/>
    </source>
</evidence>
<gene>
    <name evidence="4" type="ORF">MM415A00105_0013</name>
    <name evidence="2" type="ORF">MM415B00347_0027</name>
    <name evidence="1" type="ORF">TM448A00170_0065</name>
    <name evidence="3" type="ORF">TM448B00479_0047</name>
</gene>
<dbReference type="AlphaFoldDB" id="A0A6H1ZBP1"/>
<protein>
    <submittedName>
        <fullName evidence="1">Uncharacterized protein</fullName>
    </submittedName>
</protein>